<dbReference type="STRING" id="536019.Mesop_6122"/>
<keyword evidence="1" id="KW-0812">Transmembrane</keyword>
<keyword evidence="1" id="KW-0472">Membrane</keyword>
<sequence length="37" mass="3795">MEDNKLGNGGSVVEIVMIVVLLLVSIGLVIIVATGMP</sequence>
<evidence type="ECO:0000313" key="3">
    <source>
        <dbReference type="Proteomes" id="UP000001623"/>
    </source>
</evidence>
<accession>F7Y1G7</accession>
<reference evidence="2 3" key="1">
    <citation type="submission" date="2010-10" db="EMBL/GenBank/DDBJ databases">
        <title>Complete sequence of Mesorhizobium opportunistum WSM2075.</title>
        <authorList>
            <consortium name="US DOE Joint Genome Institute"/>
            <person name="Lucas S."/>
            <person name="Copeland A."/>
            <person name="Lapidus A."/>
            <person name="Cheng J.-F."/>
            <person name="Bruce D."/>
            <person name="Goodwin L."/>
            <person name="Pitluck S."/>
            <person name="Chertkov O."/>
            <person name="Misra M."/>
            <person name="Detter J.C."/>
            <person name="Han C."/>
            <person name="Tapia R."/>
            <person name="Land M."/>
            <person name="Hauser L."/>
            <person name="Kyrpides N."/>
            <person name="Ovchinnikova G."/>
            <person name="Mavrommatis K.M."/>
            <person name="Tiwari R.P."/>
            <person name="Howieson J.G."/>
            <person name="O'Hara G.W."/>
            <person name="Nandasena K.G."/>
            <person name="Woyke T."/>
        </authorList>
    </citation>
    <scope>NUCLEOTIDE SEQUENCE [LARGE SCALE GENOMIC DNA]</scope>
    <source>
        <strain evidence="3">LMG 24607 / HAMBI 3007 / WSM2075</strain>
    </source>
</reference>
<dbReference type="KEGG" id="mop:Mesop_6122"/>
<dbReference type="HOGENOM" id="CLU_3345761_0_0_5"/>
<organism evidence="2 3">
    <name type="scientific">Mesorhizobium opportunistum (strain LMG 24607 / HAMBI 3007 / WSM2075)</name>
    <dbReference type="NCBI Taxonomy" id="536019"/>
    <lineage>
        <taxon>Bacteria</taxon>
        <taxon>Pseudomonadati</taxon>
        <taxon>Pseudomonadota</taxon>
        <taxon>Alphaproteobacteria</taxon>
        <taxon>Hyphomicrobiales</taxon>
        <taxon>Phyllobacteriaceae</taxon>
        <taxon>Mesorhizobium</taxon>
    </lineage>
</organism>
<name>F7Y1G7_MESOW</name>
<feature type="transmembrane region" description="Helical" evidence="1">
    <location>
        <begin position="12"/>
        <end position="36"/>
    </location>
</feature>
<dbReference type="Proteomes" id="UP000001623">
    <property type="component" value="Chromosome"/>
</dbReference>
<gene>
    <name evidence="2" type="ordered locus">Mesop_6122</name>
</gene>
<dbReference type="AlphaFoldDB" id="F7Y1G7"/>
<evidence type="ECO:0000313" key="2">
    <source>
        <dbReference type="EMBL" id="AEH90523.1"/>
    </source>
</evidence>
<evidence type="ECO:0000256" key="1">
    <source>
        <dbReference type="SAM" id="Phobius"/>
    </source>
</evidence>
<dbReference type="EMBL" id="CP002279">
    <property type="protein sequence ID" value="AEH90523.1"/>
    <property type="molecule type" value="Genomic_DNA"/>
</dbReference>
<proteinExistence type="predicted"/>
<keyword evidence="1" id="KW-1133">Transmembrane helix</keyword>
<protein>
    <submittedName>
        <fullName evidence="2">Uncharacterized protein</fullName>
    </submittedName>
</protein>